<feature type="transmembrane region" description="Helical" evidence="10">
    <location>
        <begin position="12"/>
        <end position="32"/>
    </location>
</feature>
<evidence type="ECO:0000313" key="14">
    <source>
        <dbReference type="Proteomes" id="UP000186040"/>
    </source>
</evidence>
<evidence type="ECO:0000256" key="9">
    <source>
        <dbReference type="SAM" id="MobiDB-lite"/>
    </source>
</evidence>
<keyword evidence="10" id="KW-1133">Transmembrane helix</keyword>
<dbReference type="Pfam" id="PF02518">
    <property type="entry name" value="HATPase_c"/>
    <property type="match status" value="1"/>
</dbReference>
<evidence type="ECO:0000259" key="11">
    <source>
        <dbReference type="Pfam" id="PF02518"/>
    </source>
</evidence>
<dbReference type="STRING" id="1193682.BJP25_13015"/>
<dbReference type="InterPro" id="IPR003594">
    <property type="entry name" value="HATPase_dom"/>
</dbReference>
<evidence type="ECO:0000256" key="8">
    <source>
        <dbReference type="ARBA" id="ARBA00023012"/>
    </source>
</evidence>
<keyword evidence="14" id="KW-1185">Reference proteome</keyword>
<feature type="transmembrane region" description="Helical" evidence="10">
    <location>
        <begin position="95"/>
        <end position="114"/>
    </location>
</feature>
<dbReference type="PANTHER" id="PTHR24421:SF10">
    <property type="entry name" value="NITRATE_NITRITE SENSOR PROTEIN NARQ"/>
    <property type="match status" value="1"/>
</dbReference>
<dbReference type="Gene3D" id="3.30.565.10">
    <property type="entry name" value="Histidine kinase-like ATPase, C-terminal domain"/>
    <property type="match status" value="1"/>
</dbReference>
<feature type="region of interest" description="Disordered" evidence="9">
    <location>
        <begin position="321"/>
        <end position="340"/>
    </location>
</feature>
<dbReference type="EMBL" id="MKQR01000007">
    <property type="protein sequence ID" value="OLR94778.1"/>
    <property type="molecule type" value="Genomic_DNA"/>
</dbReference>
<accession>A0A1Q9LRY4</accession>
<evidence type="ECO:0000313" key="13">
    <source>
        <dbReference type="EMBL" id="OLR94778.1"/>
    </source>
</evidence>
<evidence type="ECO:0000256" key="6">
    <source>
        <dbReference type="ARBA" id="ARBA00022777"/>
    </source>
</evidence>
<dbReference type="SUPFAM" id="SSF55874">
    <property type="entry name" value="ATPase domain of HSP90 chaperone/DNA topoisomerase II/histidine kinase"/>
    <property type="match status" value="1"/>
</dbReference>
<dbReference type="EC" id="2.7.13.3" evidence="2"/>
<sequence length="373" mass="40433">MRWPGALRWPTALRGPLSDALAVLVAALDVWLVVPPEIDAAAIWLSWLAVPALLLRRHLPFLTVLLVIPGFFYGWAQLAAMVALGTLAMRYGTTWRTAVGVVLVWASRFMVWPYDAFAEMTLRQHVLDAIYGVIVAGMPVAIGLLVTVRAQLFARIRQLDRSREREKRLYAATVRSAERAKLAREMHDVVSHQVTLIAMQAGALKVGAKDAESAEAAETIRALSTKTLEELRELVGVLRSGGDEEDAQPGLDEVGDLVEGGDVKINLAIDTAPGRLPGPVSRAAYRTVQEALTNVRKHASGSRASVRVRSSEAELLVEVRNDRPRRRRGPGLPSGGHGLLGLRERATLLGGTFDAGPTPEGGFSVRATYPLVG</sequence>
<dbReference type="InterPro" id="IPR036890">
    <property type="entry name" value="HATPase_C_sf"/>
</dbReference>
<gene>
    <name evidence="13" type="ORF">BJP25_13015</name>
</gene>
<name>A0A1Q9LRY4_9PSEU</name>
<comment type="caution">
    <text evidence="13">The sequence shown here is derived from an EMBL/GenBank/DDBJ whole genome shotgun (WGS) entry which is preliminary data.</text>
</comment>
<feature type="transmembrane region" description="Helical" evidence="10">
    <location>
        <begin position="126"/>
        <end position="148"/>
    </location>
</feature>
<dbReference type="AlphaFoldDB" id="A0A1Q9LRY4"/>
<feature type="domain" description="Signal transduction histidine kinase subgroup 3 dimerisation and phosphoacceptor" evidence="12">
    <location>
        <begin position="178"/>
        <end position="241"/>
    </location>
</feature>
<proteinExistence type="predicted"/>
<comment type="catalytic activity">
    <reaction evidence="1">
        <text>ATP + protein L-histidine = ADP + protein N-phospho-L-histidine.</text>
        <dbReference type="EC" id="2.7.13.3"/>
    </reaction>
</comment>
<keyword evidence="7" id="KW-0067">ATP-binding</keyword>
<dbReference type="CDD" id="cd16917">
    <property type="entry name" value="HATPase_UhpB-NarQ-NarX-like"/>
    <property type="match status" value="1"/>
</dbReference>
<evidence type="ECO:0000256" key="3">
    <source>
        <dbReference type="ARBA" id="ARBA00022553"/>
    </source>
</evidence>
<dbReference type="GO" id="GO:0000155">
    <property type="term" value="F:phosphorelay sensor kinase activity"/>
    <property type="evidence" value="ECO:0007669"/>
    <property type="project" value="InterPro"/>
</dbReference>
<evidence type="ECO:0000256" key="1">
    <source>
        <dbReference type="ARBA" id="ARBA00000085"/>
    </source>
</evidence>
<evidence type="ECO:0000256" key="5">
    <source>
        <dbReference type="ARBA" id="ARBA00022741"/>
    </source>
</evidence>
<dbReference type="InterPro" id="IPR050482">
    <property type="entry name" value="Sensor_HK_TwoCompSys"/>
</dbReference>
<keyword evidence="6 13" id="KW-0418">Kinase</keyword>
<reference evidence="13 14" key="1">
    <citation type="submission" date="2016-10" db="EMBL/GenBank/DDBJ databases">
        <title>The Draft Genome Sequence of Actinokineospora bangkokensis 44EHWT reveals the biosynthetic pathway of antifungal compounds Thailandins with unusual extender unit butylmalonyl-CoA.</title>
        <authorList>
            <person name="Greule A."/>
            <person name="Intra B."/>
            <person name="Flemming S."/>
            <person name="Rommel M.G."/>
            <person name="Panbangred W."/>
            <person name="Bechthold A."/>
        </authorList>
    </citation>
    <scope>NUCLEOTIDE SEQUENCE [LARGE SCALE GENOMIC DNA]</scope>
    <source>
        <strain evidence="13 14">44EHW</strain>
    </source>
</reference>
<feature type="transmembrane region" description="Helical" evidence="10">
    <location>
        <begin position="62"/>
        <end position="89"/>
    </location>
</feature>
<organism evidence="13 14">
    <name type="scientific">Actinokineospora bangkokensis</name>
    <dbReference type="NCBI Taxonomy" id="1193682"/>
    <lineage>
        <taxon>Bacteria</taxon>
        <taxon>Bacillati</taxon>
        <taxon>Actinomycetota</taxon>
        <taxon>Actinomycetes</taxon>
        <taxon>Pseudonocardiales</taxon>
        <taxon>Pseudonocardiaceae</taxon>
        <taxon>Actinokineospora</taxon>
    </lineage>
</organism>
<keyword evidence="10" id="KW-0472">Membrane</keyword>
<dbReference type="GO" id="GO:0005524">
    <property type="term" value="F:ATP binding"/>
    <property type="evidence" value="ECO:0007669"/>
    <property type="project" value="UniProtKB-KW"/>
</dbReference>
<evidence type="ECO:0000256" key="7">
    <source>
        <dbReference type="ARBA" id="ARBA00022840"/>
    </source>
</evidence>
<keyword evidence="10" id="KW-0812">Transmembrane</keyword>
<keyword evidence="3" id="KW-0597">Phosphoprotein</keyword>
<dbReference type="InterPro" id="IPR011712">
    <property type="entry name" value="Sig_transdc_His_kin_sub3_dim/P"/>
</dbReference>
<evidence type="ECO:0000259" key="12">
    <source>
        <dbReference type="Pfam" id="PF07730"/>
    </source>
</evidence>
<keyword evidence="4" id="KW-0808">Transferase</keyword>
<dbReference type="GO" id="GO:0046983">
    <property type="term" value="F:protein dimerization activity"/>
    <property type="evidence" value="ECO:0007669"/>
    <property type="project" value="InterPro"/>
</dbReference>
<dbReference type="PANTHER" id="PTHR24421">
    <property type="entry name" value="NITRATE/NITRITE SENSOR PROTEIN NARX-RELATED"/>
    <property type="match status" value="1"/>
</dbReference>
<evidence type="ECO:0000256" key="4">
    <source>
        <dbReference type="ARBA" id="ARBA00022679"/>
    </source>
</evidence>
<keyword evidence="8" id="KW-0902">Two-component regulatory system</keyword>
<feature type="domain" description="Histidine kinase/HSP90-like ATPase" evidence="11">
    <location>
        <begin position="282"/>
        <end position="371"/>
    </location>
</feature>
<dbReference type="Proteomes" id="UP000186040">
    <property type="component" value="Unassembled WGS sequence"/>
</dbReference>
<dbReference type="Pfam" id="PF07730">
    <property type="entry name" value="HisKA_3"/>
    <property type="match status" value="1"/>
</dbReference>
<protein>
    <recommendedName>
        <fullName evidence="2">histidine kinase</fullName>
        <ecNumber evidence="2">2.7.13.3</ecNumber>
    </recommendedName>
</protein>
<keyword evidence="5" id="KW-0547">Nucleotide-binding</keyword>
<dbReference type="GO" id="GO:0016020">
    <property type="term" value="C:membrane"/>
    <property type="evidence" value="ECO:0007669"/>
    <property type="project" value="InterPro"/>
</dbReference>
<evidence type="ECO:0000256" key="10">
    <source>
        <dbReference type="SAM" id="Phobius"/>
    </source>
</evidence>
<dbReference type="Gene3D" id="1.20.5.1930">
    <property type="match status" value="1"/>
</dbReference>
<evidence type="ECO:0000256" key="2">
    <source>
        <dbReference type="ARBA" id="ARBA00012438"/>
    </source>
</evidence>